<dbReference type="Proteomes" id="UP000789831">
    <property type="component" value="Unassembled WGS sequence"/>
</dbReference>
<reference evidence="2" key="1">
    <citation type="submission" date="2021-06" db="EMBL/GenBank/DDBJ databases">
        <authorList>
            <person name="Kallberg Y."/>
            <person name="Tangrot J."/>
            <person name="Rosling A."/>
        </authorList>
    </citation>
    <scope>NUCLEOTIDE SEQUENCE</scope>
    <source>
        <strain evidence="2">MT106</strain>
    </source>
</reference>
<evidence type="ECO:0000313" key="2">
    <source>
        <dbReference type="EMBL" id="CAG8444720.1"/>
    </source>
</evidence>
<name>A0A9N8V6H7_9GLOM</name>
<proteinExistence type="predicted"/>
<dbReference type="AlphaFoldDB" id="A0A9N8V6H7"/>
<dbReference type="EMBL" id="CAJVPL010000087">
    <property type="protein sequence ID" value="CAG8444720.1"/>
    <property type="molecule type" value="Genomic_DNA"/>
</dbReference>
<evidence type="ECO:0000256" key="1">
    <source>
        <dbReference type="SAM" id="SignalP"/>
    </source>
</evidence>
<protein>
    <submittedName>
        <fullName evidence="2">11618_t:CDS:1</fullName>
    </submittedName>
</protein>
<sequence length="85" mass="9635">MTCFKKLPEVVMTLVICLFVAFDAQPIPNLAPRQSIPPNPNMVIGQTIFLDKFWDKLPPSPSSSSGQGFWSPTINLSWMWINWPD</sequence>
<keyword evidence="1" id="KW-0732">Signal</keyword>
<keyword evidence="3" id="KW-1185">Reference proteome</keyword>
<comment type="caution">
    <text evidence="2">The sequence shown here is derived from an EMBL/GenBank/DDBJ whole genome shotgun (WGS) entry which is preliminary data.</text>
</comment>
<feature type="signal peptide" evidence="1">
    <location>
        <begin position="1"/>
        <end position="24"/>
    </location>
</feature>
<accession>A0A9N8V6H7</accession>
<organism evidence="2 3">
    <name type="scientific">Ambispora gerdemannii</name>
    <dbReference type="NCBI Taxonomy" id="144530"/>
    <lineage>
        <taxon>Eukaryota</taxon>
        <taxon>Fungi</taxon>
        <taxon>Fungi incertae sedis</taxon>
        <taxon>Mucoromycota</taxon>
        <taxon>Glomeromycotina</taxon>
        <taxon>Glomeromycetes</taxon>
        <taxon>Archaeosporales</taxon>
        <taxon>Ambisporaceae</taxon>
        <taxon>Ambispora</taxon>
    </lineage>
</organism>
<feature type="chain" id="PRO_5040165833" evidence="1">
    <location>
        <begin position="25"/>
        <end position="85"/>
    </location>
</feature>
<evidence type="ECO:0000313" key="3">
    <source>
        <dbReference type="Proteomes" id="UP000789831"/>
    </source>
</evidence>
<gene>
    <name evidence="2" type="ORF">AGERDE_LOCUS1327</name>
</gene>